<dbReference type="InterPro" id="IPR027417">
    <property type="entry name" value="P-loop_NTPase"/>
</dbReference>
<accession>A0A085MUM0</accession>
<feature type="region of interest" description="Disordered" evidence="1">
    <location>
        <begin position="334"/>
        <end position="384"/>
    </location>
</feature>
<dbReference type="SMART" id="SM00174">
    <property type="entry name" value="RHO"/>
    <property type="match status" value="1"/>
</dbReference>
<dbReference type="GO" id="GO:0003924">
    <property type="term" value="F:GTPase activity"/>
    <property type="evidence" value="ECO:0007669"/>
    <property type="project" value="InterPro"/>
</dbReference>
<dbReference type="SMART" id="SM00175">
    <property type="entry name" value="RAB"/>
    <property type="match status" value="1"/>
</dbReference>
<name>A0A085MUM0_9BILA</name>
<dbReference type="InterPro" id="IPR040385">
    <property type="entry name" value="RABL6"/>
</dbReference>
<feature type="compositionally biased region" description="Basic and acidic residues" evidence="1">
    <location>
        <begin position="453"/>
        <end position="468"/>
    </location>
</feature>
<dbReference type="InterPro" id="IPR001806">
    <property type="entry name" value="Small_GTPase"/>
</dbReference>
<dbReference type="GO" id="GO:0005829">
    <property type="term" value="C:cytosol"/>
    <property type="evidence" value="ECO:0007669"/>
    <property type="project" value="TreeGrafter"/>
</dbReference>
<dbReference type="Proteomes" id="UP000030758">
    <property type="component" value="Unassembled WGS sequence"/>
</dbReference>
<feature type="region of interest" description="Disordered" evidence="1">
    <location>
        <begin position="426"/>
        <end position="468"/>
    </location>
</feature>
<feature type="compositionally biased region" description="Basic and acidic residues" evidence="1">
    <location>
        <begin position="19"/>
        <end position="28"/>
    </location>
</feature>
<dbReference type="Pfam" id="PF08477">
    <property type="entry name" value="Roc"/>
    <property type="match status" value="1"/>
</dbReference>
<dbReference type="AlphaFoldDB" id="A0A085MUM0"/>
<dbReference type="GO" id="GO:0005525">
    <property type="term" value="F:GTP binding"/>
    <property type="evidence" value="ECO:0007669"/>
    <property type="project" value="InterPro"/>
</dbReference>
<dbReference type="PROSITE" id="PS51419">
    <property type="entry name" value="RAB"/>
    <property type="match status" value="1"/>
</dbReference>
<reference evidence="2" key="1">
    <citation type="journal article" date="2014" name="Nat. Genet.">
        <title>Genome and transcriptome of the porcine whipworm Trichuris suis.</title>
        <authorList>
            <person name="Jex A.R."/>
            <person name="Nejsum P."/>
            <person name="Schwarz E.M."/>
            <person name="Hu L."/>
            <person name="Young N.D."/>
            <person name="Hall R.S."/>
            <person name="Korhonen P.K."/>
            <person name="Liao S."/>
            <person name="Thamsborg S."/>
            <person name="Xia J."/>
            <person name="Xu P."/>
            <person name="Wang S."/>
            <person name="Scheerlinck J.P."/>
            <person name="Hofmann A."/>
            <person name="Sternberg P.W."/>
            <person name="Wang J."/>
            <person name="Gasser R.B."/>
        </authorList>
    </citation>
    <scope>NUCLEOTIDE SEQUENCE [LARGE SCALE GENOMIC DNA]</scope>
    <source>
        <strain evidence="2">DCEP-RM93F</strain>
    </source>
</reference>
<organism evidence="2">
    <name type="scientific">Trichuris suis</name>
    <name type="common">pig whipworm</name>
    <dbReference type="NCBI Taxonomy" id="68888"/>
    <lineage>
        <taxon>Eukaryota</taxon>
        <taxon>Metazoa</taxon>
        <taxon>Ecdysozoa</taxon>
        <taxon>Nematoda</taxon>
        <taxon>Enoplea</taxon>
        <taxon>Dorylaimia</taxon>
        <taxon>Trichinellida</taxon>
        <taxon>Trichuridae</taxon>
        <taxon>Trichuris</taxon>
    </lineage>
</organism>
<proteinExistence type="predicted"/>
<dbReference type="Gene3D" id="3.40.50.300">
    <property type="entry name" value="P-loop containing nucleotide triphosphate hydrolases"/>
    <property type="match status" value="1"/>
</dbReference>
<feature type="region of interest" description="Disordered" evidence="1">
    <location>
        <begin position="1"/>
        <end position="42"/>
    </location>
</feature>
<feature type="compositionally biased region" description="Basic and acidic residues" evidence="1">
    <location>
        <begin position="334"/>
        <end position="357"/>
    </location>
</feature>
<evidence type="ECO:0008006" key="3">
    <source>
        <dbReference type="Google" id="ProtNLM"/>
    </source>
</evidence>
<evidence type="ECO:0000313" key="2">
    <source>
        <dbReference type="EMBL" id="KFD60916.1"/>
    </source>
</evidence>
<dbReference type="PANTHER" id="PTHR14932">
    <property type="entry name" value="RAS GTPASE-RELATED"/>
    <property type="match status" value="1"/>
</dbReference>
<protein>
    <recommendedName>
        <fullName evidence="3">Miro-like protein</fullName>
    </recommendedName>
</protein>
<feature type="compositionally biased region" description="Basic and acidic residues" evidence="1">
    <location>
        <begin position="435"/>
        <end position="446"/>
    </location>
</feature>
<dbReference type="EMBL" id="KL367643">
    <property type="protein sequence ID" value="KFD60916.1"/>
    <property type="molecule type" value="Genomic_DNA"/>
</dbReference>
<sequence length="468" mass="53392">MIHKKCSRNRQQEIWRGPQDGHRPEEALKTLPKKQRLRSSGSARWPEVENDLAEWAILSSWKEVRVKMLSAVRRRFFAGTVESESPTKEARPGISSMSLGLQCKFKSGVDYNMKILIRGDRNVGKTCLMERLQGKQFRETYEPTEEIHVASVSWNYKARNDIVKVDIWDIVDRSRRKRPVSNVLKFENVEGELTDASLDASFIDIYQGANAVILMFDITKPWTWDYVKRELPSMPANLPILVLGNRRDMESTREVPEDVCRRFINDFERPSASAPVRYAESSMRTGSGLKLLYVFLNIPFLLIERKALISRLKRNEEEMRVTFEEMELYEVGSDNKLRTNEHSEGKKSSTETTEKVQKANISLDSASAEAIRPRSNAKGKPCESQEIPLTVSNASHSNKNPSFTTPAQIADLNSWLESGDETNAHAALATTYMHDSSHSESDDDRPNPLVAEMPKDSSDESDREYINK</sequence>
<dbReference type="Pfam" id="PF00071">
    <property type="entry name" value="Ras"/>
    <property type="match status" value="1"/>
</dbReference>
<dbReference type="PRINTS" id="PR00449">
    <property type="entry name" value="RASTRNSFRMNG"/>
</dbReference>
<dbReference type="SUPFAM" id="SSF52540">
    <property type="entry name" value="P-loop containing nucleoside triphosphate hydrolases"/>
    <property type="match status" value="1"/>
</dbReference>
<gene>
    <name evidence="2" type="ORF">M514_26905</name>
</gene>
<evidence type="ECO:0000256" key="1">
    <source>
        <dbReference type="SAM" id="MobiDB-lite"/>
    </source>
</evidence>
<dbReference type="GO" id="GO:0005634">
    <property type="term" value="C:nucleus"/>
    <property type="evidence" value="ECO:0007669"/>
    <property type="project" value="TreeGrafter"/>
</dbReference>
<dbReference type="PANTHER" id="PTHR14932:SF1">
    <property type="entry name" value="RAB-LIKE PROTEIN 6"/>
    <property type="match status" value="1"/>
</dbReference>